<dbReference type="CDD" id="cd09917">
    <property type="entry name" value="F-box_SF"/>
    <property type="match status" value="1"/>
</dbReference>
<protein>
    <recommendedName>
        <fullName evidence="1">F-box domain-containing protein</fullName>
    </recommendedName>
</protein>
<dbReference type="InterPro" id="IPR001810">
    <property type="entry name" value="F-box_dom"/>
</dbReference>
<comment type="caution">
    <text evidence="2">The sequence shown here is derived from an EMBL/GenBank/DDBJ whole genome shotgun (WGS) entry which is preliminary data.</text>
</comment>
<keyword evidence="3" id="KW-1185">Reference proteome</keyword>
<evidence type="ECO:0000313" key="2">
    <source>
        <dbReference type="EMBL" id="KAL2784034.1"/>
    </source>
</evidence>
<name>A0ABR4FLC0_9EURO</name>
<dbReference type="Pfam" id="PF12937">
    <property type="entry name" value="F-box-like"/>
    <property type="match status" value="1"/>
</dbReference>
<evidence type="ECO:0000259" key="1">
    <source>
        <dbReference type="PROSITE" id="PS50181"/>
    </source>
</evidence>
<evidence type="ECO:0000313" key="3">
    <source>
        <dbReference type="Proteomes" id="UP001610563"/>
    </source>
</evidence>
<sequence length="235" mass="26916">MTVFLSLPSEVLRLIFQNCHALSQLSNLGLTCKHLHALYSDNIHSTWSQVGKRSILAFEDAVITSRANRIALDHFDKGQLPPAPFPLDQLPTSAQPLRAEDIKSVMDWRHLATCIEIICLNTTNWGREVTSSIKPRNKFVASFAGWNTWRERLHRSIYRMFLLGPVLCRVYQEPLVPAINQPKNFLVQFAERKEEGPPPVLSRTEMDYLLTFPVFNMEGFETHEPVYGALADFFM</sequence>
<dbReference type="PROSITE" id="PS50181">
    <property type="entry name" value="FBOX"/>
    <property type="match status" value="1"/>
</dbReference>
<reference evidence="2 3" key="1">
    <citation type="submission" date="2024-07" db="EMBL/GenBank/DDBJ databases">
        <title>Section-level genome sequencing and comparative genomics of Aspergillus sections Usti and Cavernicolus.</title>
        <authorList>
            <consortium name="Lawrence Berkeley National Laboratory"/>
            <person name="Nybo J.L."/>
            <person name="Vesth T.C."/>
            <person name="Theobald S."/>
            <person name="Frisvad J.C."/>
            <person name="Larsen T.O."/>
            <person name="Kjaerboelling I."/>
            <person name="Rothschild-Mancinelli K."/>
            <person name="Lyhne E.K."/>
            <person name="Kogle M.E."/>
            <person name="Barry K."/>
            <person name="Clum A."/>
            <person name="Na H."/>
            <person name="Ledsgaard L."/>
            <person name="Lin J."/>
            <person name="Lipzen A."/>
            <person name="Kuo A."/>
            <person name="Riley R."/>
            <person name="Mondo S."/>
            <person name="Labutti K."/>
            <person name="Haridas S."/>
            <person name="Pangalinan J."/>
            <person name="Salamov A.A."/>
            <person name="Simmons B.A."/>
            <person name="Magnuson J.K."/>
            <person name="Chen J."/>
            <person name="Drula E."/>
            <person name="Henrissat B."/>
            <person name="Wiebenga A."/>
            <person name="Lubbers R.J."/>
            <person name="Gomes A.C."/>
            <person name="Makela M.R."/>
            <person name="Stajich J."/>
            <person name="Grigoriev I.V."/>
            <person name="Mortensen U.H."/>
            <person name="De Vries R.P."/>
            <person name="Baker S.E."/>
            <person name="Andersen M.R."/>
        </authorList>
    </citation>
    <scope>NUCLEOTIDE SEQUENCE [LARGE SCALE GENOMIC DNA]</scope>
    <source>
        <strain evidence="2 3">CBS 209.92</strain>
    </source>
</reference>
<dbReference type="EMBL" id="JBFTWV010000198">
    <property type="protein sequence ID" value="KAL2784034.1"/>
    <property type="molecule type" value="Genomic_DNA"/>
</dbReference>
<gene>
    <name evidence="2" type="ORF">BJX66DRAFT_344425</name>
</gene>
<accession>A0ABR4FLC0</accession>
<feature type="domain" description="F-box" evidence="1">
    <location>
        <begin position="1"/>
        <end position="50"/>
    </location>
</feature>
<dbReference type="InterPro" id="IPR036047">
    <property type="entry name" value="F-box-like_dom_sf"/>
</dbReference>
<proteinExistence type="predicted"/>
<organism evidence="2 3">
    <name type="scientific">Aspergillus keveii</name>
    <dbReference type="NCBI Taxonomy" id="714993"/>
    <lineage>
        <taxon>Eukaryota</taxon>
        <taxon>Fungi</taxon>
        <taxon>Dikarya</taxon>
        <taxon>Ascomycota</taxon>
        <taxon>Pezizomycotina</taxon>
        <taxon>Eurotiomycetes</taxon>
        <taxon>Eurotiomycetidae</taxon>
        <taxon>Eurotiales</taxon>
        <taxon>Aspergillaceae</taxon>
        <taxon>Aspergillus</taxon>
        <taxon>Aspergillus subgen. Nidulantes</taxon>
    </lineage>
</organism>
<dbReference type="SUPFAM" id="SSF81383">
    <property type="entry name" value="F-box domain"/>
    <property type="match status" value="1"/>
</dbReference>
<dbReference type="Proteomes" id="UP001610563">
    <property type="component" value="Unassembled WGS sequence"/>
</dbReference>